<comment type="caution">
    <text evidence="2">The sequence shown here is derived from an EMBL/GenBank/DDBJ whole genome shotgun (WGS) entry which is preliminary data.</text>
</comment>
<dbReference type="RefSeq" id="WP_119584197.1">
    <property type="nucleotide sequence ID" value="NZ_CAWODQ010000001.1"/>
</dbReference>
<accession>A0A418NWE4</accession>
<feature type="chain" id="PRO_5019039754" evidence="1">
    <location>
        <begin position="23"/>
        <end position="323"/>
    </location>
</feature>
<dbReference type="Gene3D" id="2.30.42.10">
    <property type="match status" value="1"/>
</dbReference>
<dbReference type="OrthoDB" id="7338723at2"/>
<proteinExistence type="predicted"/>
<dbReference type="EMBL" id="QXFL01000001">
    <property type="protein sequence ID" value="RIV88918.1"/>
    <property type="molecule type" value="Genomic_DNA"/>
</dbReference>
<dbReference type="InterPro" id="IPR036034">
    <property type="entry name" value="PDZ_sf"/>
</dbReference>
<gene>
    <name evidence="2" type="ORF">D2V07_01170</name>
</gene>
<name>A0A418NWE4_9SPHN</name>
<dbReference type="PANTHER" id="PTHR22726">
    <property type="entry name" value="METALLOENDOPEPTIDASE OMA1"/>
    <property type="match status" value="1"/>
</dbReference>
<dbReference type="PANTHER" id="PTHR22726:SF24">
    <property type="entry name" value="M48 FAMILY METALLOPEPTIDASE"/>
    <property type="match status" value="1"/>
</dbReference>
<evidence type="ECO:0000313" key="2">
    <source>
        <dbReference type="EMBL" id="RIV88918.1"/>
    </source>
</evidence>
<dbReference type="InterPro" id="IPR051156">
    <property type="entry name" value="Mito/Outer_Membr_Metalloprot"/>
</dbReference>
<dbReference type="SUPFAM" id="SSF50156">
    <property type="entry name" value="PDZ domain-like"/>
    <property type="match status" value="1"/>
</dbReference>
<evidence type="ECO:0000313" key="3">
    <source>
        <dbReference type="Proteomes" id="UP000286576"/>
    </source>
</evidence>
<dbReference type="GO" id="GO:0004222">
    <property type="term" value="F:metalloendopeptidase activity"/>
    <property type="evidence" value="ECO:0007669"/>
    <property type="project" value="TreeGrafter"/>
</dbReference>
<sequence>MKPWLYSVLGLVSLALPATLRAQTSEELTAQDLRLAAISDAMLEANAPLCRDTMPVTGMILHSADQYGAEAQSLFESGPLAISAVVPGSPAARAGLVGGEVITVINETPVDALVPEGDNHLRETAFFVLAEQPAGEPIALQIARAGQSQTVSFSAPRGCRSLVEIRVADGPDAQSNGRIIQLQYDFAASLSDQQIAVALAHELAHSVLEHRRRKEAEGIDNGSIMRHVGRNQQVNRKAEVEADRLSVHLMANAGFDPAIIAQFWRSPEGIRAGGGSMPSWVYPSQSARADIVSREIAMYLPRRQGPTWPGHLIEQRDRPLSGD</sequence>
<feature type="signal peptide" evidence="1">
    <location>
        <begin position="1"/>
        <end position="22"/>
    </location>
</feature>
<dbReference type="GO" id="GO:0016020">
    <property type="term" value="C:membrane"/>
    <property type="evidence" value="ECO:0007669"/>
    <property type="project" value="TreeGrafter"/>
</dbReference>
<keyword evidence="3" id="KW-1185">Reference proteome</keyword>
<dbReference type="GO" id="GO:0051603">
    <property type="term" value="P:proteolysis involved in protein catabolic process"/>
    <property type="evidence" value="ECO:0007669"/>
    <property type="project" value="TreeGrafter"/>
</dbReference>
<protein>
    <submittedName>
        <fullName evidence="2">Uncharacterized protein</fullName>
    </submittedName>
</protein>
<dbReference type="AlphaFoldDB" id="A0A418NWE4"/>
<organism evidence="2 3">
    <name type="scientific">Aurantiacibacter zhengii</name>
    <dbReference type="NCBI Taxonomy" id="2307003"/>
    <lineage>
        <taxon>Bacteria</taxon>
        <taxon>Pseudomonadati</taxon>
        <taxon>Pseudomonadota</taxon>
        <taxon>Alphaproteobacteria</taxon>
        <taxon>Sphingomonadales</taxon>
        <taxon>Erythrobacteraceae</taxon>
        <taxon>Aurantiacibacter</taxon>
    </lineage>
</organism>
<evidence type="ECO:0000256" key="1">
    <source>
        <dbReference type="SAM" id="SignalP"/>
    </source>
</evidence>
<dbReference type="Proteomes" id="UP000286576">
    <property type="component" value="Unassembled WGS sequence"/>
</dbReference>
<keyword evidence="1" id="KW-0732">Signal</keyword>
<reference evidence="2 3" key="1">
    <citation type="submission" date="2018-08" db="EMBL/GenBank/DDBJ databases">
        <title>Erythrobacter zhengii sp.nov., a bacterium isolated from deep-sea sediment.</title>
        <authorList>
            <person name="Fang C."/>
            <person name="Wu Y.-H."/>
            <person name="Sun C."/>
            <person name="Wang H."/>
            <person name="Cheng H."/>
            <person name="Meng F.-X."/>
            <person name="Wang C.-S."/>
            <person name="Xu X.-W."/>
        </authorList>
    </citation>
    <scope>NUCLEOTIDE SEQUENCE [LARGE SCALE GENOMIC DNA]</scope>
    <source>
        <strain evidence="2 3">V18</strain>
    </source>
</reference>